<dbReference type="Proteomes" id="UP000000383">
    <property type="component" value="Chromosome"/>
</dbReference>
<reference evidence="2" key="1">
    <citation type="submission" date="2010-05" db="EMBL/GenBank/DDBJ databases">
        <title>Complete sequence of Methylotenera sp. 301.</title>
        <authorList>
            <person name="Lucas S."/>
            <person name="Copeland A."/>
            <person name="Lapidus A."/>
            <person name="Cheng J.-F."/>
            <person name="Bruce D."/>
            <person name="Goodwin L."/>
            <person name="Pitluck S."/>
            <person name="Clum A."/>
            <person name="Land M."/>
            <person name="Hauser L."/>
            <person name="Kyrpides N."/>
            <person name="Ivanova N."/>
            <person name="Chistoservova L."/>
            <person name="Kalyuzhnaya M."/>
            <person name="Woyke T."/>
        </authorList>
    </citation>
    <scope>NUCLEOTIDE SEQUENCE [LARGE SCALE GENOMIC DNA]</scope>
    <source>
        <strain evidence="2">301</strain>
    </source>
</reference>
<gene>
    <name evidence="1" type="ordered locus">M301_1882</name>
</gene>
<protein>
    <submittedName>
        <fullName evidence="1">Sporulation domain protein</fullName>
    </submittedName>
</protein>
<dbReference type="KEGG" id="meh:M301_1882"/>
<dbReference type="SUPFAM" id="SSF110997">
    <property type="entry name" value="Sporulation related repeat"/>
    <property type="match status" value="1"/>
</dbReference>
<dbReference type="HOGENOM" id="CLU_085053_2_0_4"/>
<accession>D7DJL9</accession>
<reference evidence="1 2" key="2">
    <citation type="journal article" date="2011" name="J. Bacteriol.">
        <title>Genomes of three methylotrophs from a single niche uncover genetic and metabolic divergence of Methylophilaceae.</title>
        <authorList>
            <person name="Lapidus A."/>
            <person name="Clum A."/>
            <person name="Labutti K."/>
            <person name="Kaluzhnaya M.G."/>
            <person name="Lim S."/>
            <person name="Beck D.A."/>
            <person name="Glavina Del Rio T."/>
            <person name="Nolan M."/>
            <person name="Mavromatis K."/>
            <person name="Huntemann M."/>
            <person name="Lucas S."/>
            <person name="Lidstrom M.E."/>
            <person name="Ivanova N."/>
            <person name="Chistoserdova L."/>
        </authorList>
    </citation>
    <scope>NUCLEOTIDE SEQUENCE [LARGE SCALE GENOMIC DNA]</scope>
    <source>
        <strain evidence="1 2">301</strain>
    </source>
</reference>
<dbReference type="GO" id="GO:0042834">
    <property type="term" value="F:peptidoglycan binding"/>
    <property type="evidence" value="ECO:0007669"/>
    <property type="project" value="InterPro"/>
</dbReference>
<dbReference type="AlphaFoldDB" id="D7DJL9"/>
<dbReference type="RefSeq" id="WP_013148566.1">
    <property type="nucleotide sequence ID" value="NC_014207.1"/>
</dbReference>
<keyword evidence="2" id="KW-1185">Reference proteome</keyword>
<name>D7DJL9_METV0</name>
<dbReference type="OrthoDB" id="5298866at2"/>
<organism evidence="1 2">
    <name type="scientific">Methylotenera versatilis (strain 301)</name>
    <dbReference type="NCBI Taxonomy" id="666681"/>
    <lineage>
        <taxon>Bacteria</taxon>
        <taxon>Pseudomonadati</taxon>
        <taxon>Pseudomonadota</taxon>
        <taxon>Betaproteobacteria</taxon>
        <taxon>Nitrosomonadales</taxon>
        <taxon>Methylophilaceae</taxon>
        <taxon>Methylotenera</taxon>
    </lineage>
</organism>
<evidence type="ECO:0000313" key="1">
    <source>
        <dbReference type="EMBL" id="ADI30254.1"/>
    </source>
</evidence>
<dbReference type="eggNOG" id="ENOG503300Q">
    <property type="taxonomic scope" value="Bacteria"/>
</dbReference>
<dbReference type="InterPro" id="IPR036680">
    <property type="entry name" value="SPOR-like_sf"/>
</dbReference>
<proteinExistence type="predicted"/>
<dbReference type="STRING" id="666681.M301_1882"/>
<dbReference type="EMBL" id="CP002056">
    <property type="protein sequence ID" value="ADI30254.1"/>
    <property type="molecule type" value="Genomic_DNA"/>
</dbReference>
<sequence>MKKLVWLLVLINVGLLAYFNKDVILPSAPKAALLAIHPEKISIVTQQQIDALPKKGVAATAPTVAAITPPSVEVTASTNPASAPATCYEWGVFSAANLTNAQAAVSNLSIQTTVKEQSSLEAKRFWVYKQPLKSVEAAQAKTQELKALGIQDMYIVQDARWKNAISFGVFEDEQLATKLLNELRAKGVKDVVKALRNQGKGHASLQLNKLTDTEVIELKKLKPEFPEADLKEVTCS</sequence>
<evidence type="ECO:0000313" key="2">
    <source>
        <dbReference type="Proteomes" id="UP000000383"/>
    </source>
</evidence>